<organism evidence="1 2">
    <name type="scientific">Sinorhizobium meliloti CCNWSX0020</name>
    <dbReference type="NCBI Taxonomy" id="1107881"/>
    <lineage>
        <taxon>Bacteria</taxon>
        <taxon>Pseudomonadati</taxon>
        <taxon>Pseudomonadota</taxon>
        <taxon>Alphaproteobacteria</taxon>
        <taxon>Hyphomicrobiales</taxon>
        <taxon>Rhizobiaceae</taxon>
        <taxon>Sinorhizobium/Ensifer group</taxon>
        <taxon>Sinorhizobium</taxon>
    </lineage>
</organism>
<dbReference type="AlphaFoldDB" id="H0G8X8"/>
<sequence>MYLLGDLPRLLHRTYETAVPFMSMKFVATEVGKTKAEKVNRIPHAPL</sequence>
<dbReference type="EMBL" id="AGVV01000095">
    <property type="protein sequence ID" value="EHK74233.1"/>
    <property type="molecule type" value="Genomic_DNA"/>
</dbReference>
<gene>
    <name evidence="1" type="ORF">SM0020_29855</name>
</gene>
<protein>
    <submittedName>
        <fullName evidence="1">Uncharacterized protein</fullName>
    </submittedName>
</protein>
<dbReference type="Proteomes" id="UP000004038">
    <property type="component" value="Unassembled WGS sequence"/>
</dbReference>
<accession>H0G8X8</accession>
<reference evidence="1 2" key="1">
    <citation type="journal article" date="2012" name="J. Bacteriol.">
        <title>Draft Genome Sequence of Sinorhizobium meliloti CCNWSX0020, a Nitrogen-Fixing Symbiont with Copper Tolerance Capability Isolated from Lead-Zinc Mine Tailings.</title>
        <authorList>
            <person name="Li Z."/>
            <person name="Ma Z."/>
            <person name="Hao X."/>
            <person name="Wei G."/>
        </authorList>
    </citation>
    <scope>NUCLEOTIDE SEQUENCE [LARGE SCALE GENOMIC DNA]</scope>
    <source>
        <strain evidence="1 2">CCNWSX0020</strain>
    </source>
</reference>
<proteinExistence type="predicted"/>
<evidence type="ECO:0000313" key="1">
    <source>
        <dbReference type="EMBL" id="EHK74233.1"/>
    </source>
</evidence>
<name>H0G8X8_RHIML</name>
<evidence type="ECO:0000313" key="2">
    <source>
        <dbReference type="Proteomes" id="UP000004038"/>
    </source>
</evidence>